<protein>
    <submittedName>
        <fullName evidence="11">DUF559 domain-containing protein</fullName>
    </submittedName>
</protein>
<accession>A0A7C3SKN5</accession>
<dbReference type="GO" id="GO:0016787">
    <property type="term" value="F:hydrolase activity"/>
    <property type="evidence" value="ECO:0007669"/>
    <property type="project" value="UniProtKB-KW"/>
</dbReference>
<evidence type="ECO:0000259" key="9">
    <source>
        <dbReference type="Pfam" id="PF13087"/>
    </source>
</evidence>
<dbReference type="GO" id="GO:0005524">
    <property type="term" value="F:ATP binding"/>
    <property type="evidence" value="ECO:0007669"/>
    <property type="project" value="UniProtKB-KW"/>
</dbReference>
<proteinExistence type="inferred from homology"/>
<organism evidence="11">
    <name type="scientific">Desulfobacca acetoxidans</name>
    <dbReference type="NCBI Taxonomy" id="60893"/>
    <lineage>
        <taxon>Bacteria</taxon>
        <taxon>Pseudomonadati</taxon>
        <taxon>Thermodesulfobacteriota</taxon>
        <taxon>Desulfobaccia</taxon>
        <taxon>Desulfobaccales</taxon>
        <taxon>Desulfobaccaceae</taxon>
        <taxon>Desulfobacca</taxon>
    </lineage>
</organism>
<dbReference type="Gene3D" id="3.40.50.300">
    <property type="entry name" value="P-loop containing nucleotide triphosphate hydrolases"/>
    <property type="match status" value="3"/>
</dbReference>
<evidence type="ECO:0000256" key="4">
    <source>
        <dbReference type="ARBA" id="ARBA00022806"/>
    </source>
</evidence>
<comment type="caution">
    <text evidence="11">The sequence shown here is derived from an EMBL/GenBank/DDBJ whole genome shotgun (WGS) entry which is preliminary data.</text>
</comment>
<feature type="compositionally biased region" description="Basic and acidic residues" evidence="7">
    <location>
        <begin position="1500"/>
        <end position="1511"/>
    </location>
</feature>
<dbReference type="InterPro" id="IPR041677">
    <property type="entry name" value="DNA2/NAM7_AAA_11"/>
</dbReference>
<sequence>MDLTIKGKALLRFLKEAATIRRPRMHGYRSEDRVLWFSGIPRDSQEIRSPFLVPPVNELSDFWLEVKKTPPPVRKPIPQGLADWVMQEDLDSPHKEPELKKEIIILVEKEIPDPDAPPEAPCTIKETVEEIRRLEDHPEIDDAWVEYYVTHWEPWAERMRRWWKVYQVYEDVDFMRRRLEESEERFELFLGVGLLQWRDSTDKTIKRHLLTGSAEIVFDAGRGLLTVVPAASFETFKPELDMLDLADRPRLEESSVQENLEDLDTQAWDKKKVGEILREIANRARGDSQVDEDAFEPARAADGTFRVFYAPALILRERRPTAFEEVVTRLIENSDKSSGDTSEPWRRFLAEGQPLPEDDTGFIDPEKEIPVDHEYFPLPTNAEQRQIIQRLQSSPGVVVKGPPGTGKSHTIANLICHLLATGEKILITAQAPKALTVLRDMLPRDMRDLCLISLGSSREDQRQLESGVRTIIGKKNLWDQGERGQADKKIDDLEKDLRLLKEDLSKVERQLRESREAETFSHILPGGYEGTAAQIARSLDEQRERYGWLPETLHEKPPFPFNQSEVQILAEMHAKLTPDYESELKSSVGDFTLPSPEEFRRLIADLKATEDHYSQARDKADPRKFNLIQTSPKEALESTAQALRILDEHALRTARALGNLAEKVLPDLLLGENLRWSQLSEKASTIIAQIEALLEQVGSIEIIISADCDPIRLRADAERRLTYIEQGRWQGFWLIKPKVIKETQYIEAECRHNGLTASDPESLGRLIAYLKIKASAEDLIRLWPETVEDEGNLDNIFRLSITAKEKVSALGRLLEAFEKLGEECFVCIPLGERINLAYPSERLLWLAAIEAELARRAVQEACKPLDDCHKKILECLDSGKAHPCLDQLAKAFEGRDPKSWNGAFEQREAIRIEQGHYQQYQDLMGRLEQANAPLASMVRDYQGDPQWHPRLVELEKAWFWASARGWLDDVADRQRYEGLVQRYHRLKEKIEKRTEEVASARAWQGFFQRLDDFTIQNLHAWTSAVDKIGKGIGKYAYRFRRTARNYLMTCIPKIPAWVMPLHKLWDTIEAQPALFDTVIIDEASQADLSALVLLLLAKRIIVVGDKMQNSPEAVGIKEDEIARLIRVHLQDFHFRSEYRPDTSLFDHAERGFGNLISLREHFRCVPEIIRFSNDLCYREAPLVPLRQAPVDRLPPLQHAFVPGGHCEGDGQRIRNEPEAEQLVQTILQCLEDKSYEGKSMGVIILQGRAQADLIERKLAATLDPRTIAERKLRCGVPATFQGDQRDVIFLSMVASQDTPERRFRALTELDFQRRFNVAMSRAKDQVWLFHSVAQSDLRPDCLRRRLLRFIQSPWQEGRGWEGEELERLEREVVRKQRRPGDQPEPYESWFEVDVALELLRRRYRVRPQYEVAGYRIDLVVEGVESRLAVECDGDTWHGPERYDHDMARQRQLERAGWIFVRIRESEFYLDRNRAIGEVIQACNDLGVFSLDMELPPSQPEEEKPAGIKMAEEDQPEDEPLDPEEVAEEATAVAGPFTGYSDEMDFPDPREAPIANISTALKEIIQRDGPLTRSSLYHLYIEGCPHLQRSGRAVRDRLNLALRALLKAGEIVQEDELGSGKPEGLVVRQAGSPTVRLRPAGRRKLEEIPPSEIFLVLNRLQIHSAFSGPDDEELFFRKILEHFGFNQLTRTRRKHLQNLLNRFRQRRQQIQPDLKTVAEGRVLPGSLFTHGPLYEND</sequence>
<keyword evidence="4" id="KW-0347">Helicase</keyword>
<evidence type="ECO:0000256" key="1">
    <source>
        <dbReference type="ARBA" id="ARBA00007913"/>
    </source>
</evidence>
<evidence type="ECO:0000313" key="11">
    <source>
        <dbReference type="EMBL" id="HGB15559.1"/>
    </source>
</evidence>
<dbReference type="CDD" id="cd18808">
    <property type="entry name" value="SF1_C_Upf1"/>
    <property type="match status" value="1"/>
</dbReference>
<evidence type="ECO:0000256" key="7">
    <source>
        <dbReference type="SAM" id="MobiDB-lite"/>
    </source>
</evidence>
<name>A0A7C3SKN5_9BACT</name>
<dbReference type="InterPro" id="IPR049468">
    <property type="entry name" value="Restrct_endonuc-II-like_dom"/>
</dbReference>
<feature type="domain" description="DNA2/NAM7 helicase-like C-terminal" evidence="9">
    <location>
        <begin position="1141"/>
        <end position="1328"/>
    </location>
</feature>
<dbReference type="PANTHER" id="PTHR43788">
    <property type="entry name" value="DNA2/NAM7 HELICASE FAMILY MEMBER"/>
    <property type="match status" value="1"/>
</dbReference>
<comment type="similarity">
    <text evidence="1">Belongs to the DNA2/NAM7 helicase family.</text>
</comment>
<dbReference type="EMBL" id="DTHB01000055">
    <property type="protein sequence ID" value="HGB15559.1"/>
    <property type="molecule type" value="Genomic_DNA"/>
</dbReference>
<dbReference type="SUPFAM" id="SSF52540">
    <property type="entry name" value="P-loop containing nucleoside triphosphate hydrolases"/>
    <property type="match status" value="1"/>
</dbReference>
<dbReference type="InterPro" id="IPR047187">
    <property type="entry name" value="SF1_C_Upf1"/>
</dbReference>
<feature type="coiled-coil region" evidence="6">
    <location>
        <begin position="483"/>
        <end position="517"/>
    </location>
</feature>
<feature type="region of interest" description="Disordered" evidence="7">
    <location>
        <begin position="1494"/>
        <end position="1519"/>
    </location>
</feature>
<gene>
    <name evidence="11" type="ORF">ENV62_10045</name>
</gene>
<dbReference type="InterPro" id="IPR011335">
    <property type="entry name" value="Restrct_endonuc-II-like"/>
</dbReference>
<dbReference type="SUPFAM" id="SSF52980">
    <property type="entry name" value="Restriction endonuclease-like"/>
    <property type="match status" value="1"/>
</dbReference>
<dbReference type="InterPro" id="IPR050534">
    <property type="entry name" value="Coronavir_polyprotein_1ab"/>
</dbReference>
<keyword evidence="5" id="KW-0067">ATP-binding</keyword>
<reference evidence="11" key="1">
    <citation type="journal article" date="2020" name="mSystems">
        <title>Genome- and Community-Level Interaction Insights into Carbon Utilization and Element Cycling Functions of Hydrothermarchaeota in Hydrothermal Sediment.</title>
        <authorList>
            <person name="Zhou Z."/>
            <person name="Liu Y."/>
            <person name="Xu W."/>
            <person name="Pan J."/>
            <person name="Luo Z.H."/>
            <person name="Li M."/>
        </authorList>
    </citation>
    <scope>NUCLEOTIDE SEQUENCE [LARGE SCALE GENOMIC DNA]</scope>
    <source>
        <strain evidence="11">SpSt-776</strain>
    </source>
</reference>
<feature type="domain" description="DNA2/NAM7 helicase helicase" evidence="8">
    <location>
        <begin position="380"/>
        <end position="520"/>
    </location>
</feature>
<keyword evidence="3" id="KW-0378">Hydrolase</keyword>
<keyword evidence="2" id="KW-0547">Nucleotide-binding</keyword>
<dbReference type="PANTHER" id="PTHR43788:SF8">
    <property type="entry name" value="DNA-BINDING PROTEIN SMUBP-2"/>
    <property type="match status" value="1"/>
</dbReference>
<dbReference type="GO" id="GO:0043139">
    <property type="term" value="F:5'-3' DNA helicase activity"/>
    <property type="evidence" value="ECO:0007669"/>
    <property type="project" value="TreeGrafter"/>
</dbReference>
<feature type="domain" description="Restriction endonuclease type II-like" evidence="10">
    <location>
        <begin position="1390"/>
        <end position="1481"/>
    </location>
</feature>
<dbReference type="InterPro" id="IPR027417">
    <property type="entry name" value="P-loop_NTPase"/>
</dbReference>
<dbReference type="InterPro" id="IPR041679">
    <property type="entry name" value="DNA2/NAM7-like_C"/>
</dbReference>
<evidence type="ECO:0000256" key="5">
    <source>
        <dbReference type="ARBA" id="ARBA00022840"/>
    </source>
</evidence>
<evidence type="ECO:0000256" key="2">
    <source>
        <dbReference type="ARBA" id="ARBA00022741"/>
    </source>
</evidence>
<dbReference type="Pfam" id="PF13086">
    <property type="entry name" value="AAA_11"/>
    <property type="match status" value="1"/>
</dbReference>
<evidence type="ECO:0000259" key="8">
    <source>
        <dbReference type="Pfam" id="PF13086"/>
    </source>
</evidence>
<keyword evidence="6" id="KW-0175">Coiled coil</keyword>
<evidence type="ECO:0000256" key="3">
    <source>
        <dbReference type="ARBA" id="ARBA00022801"/>
    </source>
</evidence>
<evidence type="ECO:0000256" key="6">
    <source>
        <dbReference type="SAM" id="Coils"/>
    </source>
</evidence>
<evidence type="ECO:0000259" key="10">
    <source>
        <dbReference type="Pfam" id="PF18741"/>
    </source>
</evidence>
<dbReference type="Pfam" id="PF18741">
    <property type="entry name" value="MTES_1575"/>
    <property type="match status" value="1"/>
</dbReference>
<dbReference type="Gene3D" id="3.40.960.10">
    <property type="entry name" value="VSR Endonuclease"/>
    <property type="match status" value="1"/>
</dbReference>
<dbReference type="Pfam" id="PF13087">
    <property type="entry name" value="AAA_12"/>
    <property type="match status" value="1"/>
</dbReference>